<dbReference type="InterPro" id="IPR045886">
    <property type="entry name" value="ThiF/MoeB/HesA"/>
</dbReference>
<keyword evidence="3" id="KW-1185">Reference proteome</keyword>
<gene>
    <name evidence="2" type="ORF">CSSPJE1EN1_LOCUS28910</name>
</gene>
<evidence type="ECO:0000313" key="2">
    <source>
        <dbReference type="EMBL" id="CAK9253532.1"/>
    </source>
</evidence>
<dbReference type="InterPro" id="IPR036563">
    <property type="entry name" value="MoaE_sf"/>
</dbReference>
<dbReference type="SUPFAM" id="SSF54690">
    <property type="entry name" value="Molybdopterin synthase subunit MoaE"/>
    <property type="match status" value="1"/>
</dbReference>
<name>A0ABP0VH70_9BRYO</name>
<dbReference type="Gene3D" id="3.40.250.10">
    <property type="entry name" value="Rhodanese-like domain"/>
    <property type="match status" value="1"/>
</dbReference>
<evidence type="ECO:0000259" key="1">
    <source>
        <dbReference type="PROSITE" id="PS50206"/>
    </source>
</evidence>
<dbReference type="Gene3D" id="3.40.50.720">
    <property type="entry name" value="NAD(P)-binding Rossmann-like Domain"/>
    <property type="match status" value="1"/>
</dbReference>
<dbReference type="Gene3D" id="3.90.1170.40">
    <property type="entry name" value="Molybdopterin biosynthesis MoaE subunit"/>
    <property type="match status" value="1"/>
</dbReference>
<protein>
    <recommendedName>
        <fullName evidence="1">Rhodanese domain-containing protein</fullName>
    </recommendedName>
</protein>
<accession>A0ABP0VH70</accession>
<dbReference type="InterPro" id="IPR001763">
    <property type="entry name" value="Rhodanese-like_dom"/>
</dbReference>
<proteinExistence type="predicted"/>
<dbReference type="EMBL" id="CAXAQS010000887">
    <property type="protein sequence ID" value="CAK9253532.1"/>
    <property type="molecule type" value="Genomic_DNA"/>
</dbReference>
<dbReference type="Proteomes" id="UP001497444">
    <property type="component" value="Unassembled WGS sequence"/>
</dbReference>
<dbReference type="Pfam" id="PF00899">
    <property type="entry name" value="ThiF"/>
    <property type="match status" value="1"/>
</dbReference>
<dbReference type="CDD" id="cd00756">
    <property type="entry name" value="MoaE"/>
    <property type="match status" value="1"/>
</dbReference>
<dbReference type="SMART" id="SM00450">
    <property type="entry name" value="RHOD"/>
    <property type="match status" value="1"/>
</dbReference>
<dbReference type="InterPro" id="IPR000594">
    <property type="entry name" value="ThiF_NAD_FAD-bd"/>
</dbReference>
<comment type="caution">
    <text evidence="2">The sequence shown here is derived from an EMBL/GenBank/DDBJ whole genome shotgun (WGS) entry which is preliminary data.</text>
</comment>
<dbReference type="InterPro" id="IPR035985">
    <property type="entry name" value="Ubiquitin-activating_enz"/>
</dbReference>
<evidence type="ECO:0000313" key="3">
    <source>
        <dbReference type="Proteomes" id="UP001497444"/>
    </source>
</evidence>
<feature type="domain" description="Rhodanese" evidence="1">
    <location>
        <begin position="426"/>
        <end position="508"/>
    </location>
</feature>
<dbReference type="InterPro" id="IPR036873">
    <property type="entry name" value="Rhodanese-like_dom_sf"/>
</dbReference>
<sequence length="510" mass="56021">MQLFSISDKTIDSVALKRMLEDDGAGALVTFEGHVRDHNDGKSVTNLAYEVFHALAQAEGERILEEAKKKFSVRGICVTHREGSLKIGDCAVWIGVTTTHRAEAFEAARYIIEAVKHRLPIWKKETYVDGSHEWVNCSHHSPSHSSIHISESDLSDYYARQMALPEIKSEGQAKLSQAKIAIVGVGGLGSSAALSLASAGIGTIGLIEFDTLEASNLHRQMIYPVSAIGKKKVSAAASQLRAHNPLITIVEYDEKLTALNAEGLLKDYDIVLDCTDNFETKYLLNDAAILLDKYLIQASIYKFEGQLLTIDPTSPSGCLRCITPEPPTKGMVEDCSELGVLGTVPAIFGALQANEALKYVLGLTSRSSDHILLYDLKDLRSHFVLRQKDDECPVCGKMPSITSLQDHEKKSPLEFVSSPTEDFHTLAAQFYLIDLREEDEGALIPSTLRLPFSQFDPERLSVSKEMPVLLFCAKGLRSLKAAMTLRAAGWDKAYSLQDGVKSLPQNQRAA</sequence>
<dbReference type="PROSITE" id="PS50206">
    <property type="entry name" value="RHODANESE_3"/>
    <property type="match status" value="1"/>
</dbReference>
<dbReference type="CDD" id="cd00158">
    <property type="entry name" value="RHOD"/>
    <property type="match status" value="1"/>
</dbReference>
<dbReference type="SUPFAM" id="SSF69572">
    <property type="entry name" value="Activating enzymes of the ubiquitin-like proteins"/>
    <property type="match status" value="1"/>
</dbReference>
<dbReference type="PANTHER" id="PTHR10953:SF102">
    <property type="entry name" value="ADENYLYLTRANSFERASE AND SULFURTRANSFERASE MOCS3"/>
    <property type="match status" value="1"/>
</dbReference>
<dbReference type="CDD" id="cd00757">
    <property type="entry name" value="ThiF_MoeB_HesA_family"/>
    <property type="match status" value="1"/>
</dbReference>
<dbReference type="PANTHER" id="PTHR10953">
    <property type="entry name" value="UBIQUITIN-ACTIVATING ENZYME E1"/>
    <property type="match status" value="1"/>
</dbReference>
<dbReference type="Pfam" id="PF02391">
    <property type="entry name" value="MoaE"/>
    <property type="match status" value="1"/>
</dbReference>
<reference evidence="2" key="1">
    <citation type="submission" date="2024-02" db="EMBL/GenBank/DDBJ databases">
        <authorList>
            <consortium name="ELIXIR-Norway"/>
            <consortium name="Elixir Norway"/>
        </authorList>
    </citation>
    <scope>NUCLEOTIDE SEQUENCE</scope>
</reference>
<organism evidence="2 3">
    <name type="scientific">Sphagnum jensenii</name>
    <dbReference type="NCBI Taxonomy" id="128206"/>
    <lineage>
        <taxon>Eukaryota</taxon>
        <taxon>Viridiplantae</taxon>
        <taxon>Streptophyta</taxon>
        <taxon>Embryophyta</taxon>
        <taxon>Bryophyta</taxon>
        <taxon>Sphagnophytina</taxon>
        <taxon>Sphagnopsida</taxon>
        <taxon>Sphagnales</taxon>
        <taxon>Sphagnaceae</taxon>
        <taxon>Sphagnum</taxon>
    </lineage>
</organism>
<dbReference type="InterPro" id="IPR003448">
    <property type="entry name" value="Mopterin_biosynth_MoaE"/>
</dbReference>
<dbReference type="SUPFAM" id="SSF52821">
    <property type="entry name" value="Rhodanese/Cell cycle control phosphatase"/>
    <property type="match status" value="1"/>
</dbReference>